<dbReference type="OrthoDB" id="4760831at2759"/>
<name>A0A2P5HZD2_DIAHE</name>
<organism evidence="2 3">
    <name type="scientific">Diaporthe helianthi</name>
    <dbReference type="NCBI Taxonomy" id="158607"/>
    <lineage>
        <taxon>Eukaryota</taxon>
        <taxon>Fungi</taxon>
        <taxon>Dikarya</taxon>
        <taxon>Ascomycota</taxon>
        <taxon>Pezizomycotina</taxon>
        <taxon>Sordariomycetes</taxon>
        <taxon>Sordariomycetidae</taxon>
        <taxon>Diaporthales</taxon>
        <taxon>Diaporthaceae</taxon>
        <taxon>Diaporthe</taxon>
    </lineage>
</organism>
<reference evidence="2" key="1">
    <citation type="submission" date="2017-09" db="EMBL/GenBank/DDBJ databases">
        <title>Polyketide synthases of a Diaporthe helianthi virulent isolate.</title>
        <authorList>
            <person name="Baroncelli R."/>
        </authorList>
    </citation>
    <scope>NUCLEOTIDE SEQUENCE [LARGE SCALE GENOMIC DNA]</scope>
    <source>
        <strain evidence="2">7/96</strain>
    </source>
</reference>
<protein>
    <recommendedName>
        <fullName evidence="4">Caspase domain-containing protein</fullName>
    </recommendedName>
</protein>
<keyword evidence="3" id="KW-1185">Reference proteome</keyword>
<evidence type="ECO:0000313" key="2">
    <source>
        <dbReference type="EMBL" id="POS75605.1"/>
    </source>
</evidence>
<accession>A0A2P5HZD2</accession>
<dbReference type="Proteomes" id="UP000094444">
    <property type="component" value="Unassembled WGS sequence"/>
</dbReference>
<proteinExistence type="predicted"/>
<sequence>MDYRYHPPPKKWKELVESINQFQASYNIGLIKNNYDKVRVLHVTWDRDTLPDFIQSQMEQSQQLEKTFMELYKYDTKRVVLPHYSEATAYQMLAAAIREDTEQLTKQDLLILHYQGHGEYTIQTKYNSTTQENETYFSKRLVARSWKVPEDASNQTIELTKLDFTKLRKDYIDNTAPYVLMLMDCCHAAAAPCGPLPGKELLAASAMEFTGEASWRECSFTNNVNNILKHAYDTRSILPTFELYTRLYANRWTLKDAEGDVRKLETEPVHMLLHKGSKAPIILAPLQGVVSKYNHVVEVPYDPTITFVRIDCFVTDDELLDEQNGLHIRTGCYGMIQALGGFITRHGVHRAGSYVVELEMPVSTWYCVGHLPDLHFRYVKGPRKLNPPNFLLPVAEYIDLLTIRPRGIPGQSDESSKTSRRNGSETQEDIP</sequence>
<dbReference type="InParanoid" id="A0A2P5HZD2"/>
<evidence type="ECO:0000256" key="1">
    <source>
        <dbReference type="SAM" id="MobiDB-lite"/>
    </source>
</evidence>
<comment type="caution">
    <text evidence="2">The sequence shown here is derived from an EMBL/GenBank/DDBJ whole genome shotgun (WGS) entry which is preliminary data.</text>
</comment>
<gene>
    <name evidence="2" type="ORF">DHEL01_v205999</name>
</gene>
<feature type="region of interest" description="Disordered" evidence="1">
    <location>
        <begin position="408"/>
        <end position="431"/>
    </location>
</feature>
<evidence type="ECO:0008006" key="4">
    <source>
        <dbReference type="Google" id="ProtNLM"/>
    </source>
</evidence>
<evidence type="ECO:0000313" key="3">
    <source>
        <dbReference type="Proteomes" id="UP000094444"/>
    </source>
</evidence>
<dbReference type="EMBL" id="MAVT02000466">
    <property type="protein sequence ID" value="POS75605.1"/>
    <property type="molecule type" value="Genomic_DNA"/>
</dbReference>
<dbReference type="AlphaFoldDB" id="A0A2P5HZD2"/>
<dbReference type="Gene3D" id="3.40.50.1460">
    <property type="match status" value="1"/>
</dbReference>